<protein>
    <submittedName>
        <fullName evidence="3">Uncharacterized protein LOC34617445</fullName>
    </submittedName>
</protein>
<name>A0A6P6RV87_9EIME</name>
<reference evidence="3" key="1">
    <citation type="submission" date="2025-08" db="UniProtKB">
        <authorList>
            <consortium name="RefSeq"/>
        </authorList>
    </citation>
    <scope>IDENTIFICATION</scope>
</reference>
<dbReference type="AlphaFoldDB" id="A0A6P6RV87"/>
<feature type="region of interest" description="Disordered" evidence="1">
    <location>
        <begin position="554"/>
        <end position="587"/>
    </location>
</feature>
<dbReference type="GeneID" id="34617445"/>
<feature type="compositionally biased region" description="Basic and acidic residues" evidence="1">
    <location>
        <begin position="573"/>
        <end position="587"/>
    </location>
</feature>
<organism evidence="2 3">
    <name type="scientific">Cyclospora cayetanensis</name>
    <dbReference type="NCBI Taxonomy" id="88456"/>
    <lineage>
        <taxon>Eukaryota</taxon>
        <taxon>Sar</taxon>
        <taxon>Alveolata</taxon>
        <taxon>Apicomplexa</taxon>
        <taxon>Conoidasida</taxon>
        <taxon>Coccidia</taxon>
        <taxon>Eucoccidiorida</taxon>
        <taxon>Eimeriorina</taxon>
        <taxon>Eimeriidae</taxon>
        <taxon>Cyclospora</taxon>
    </lineage>
</organism>
<dbReference type="RefSeq" id="XP_026191763.1">
    <property type="nucleotide sequence ID" value="XM_026335978.1"/>
</dbReference>
<gene>
    <name evidence="3" type="primary">LOC34617445</name>
</gene>
<dbReference type="SUPFAM" id="SSF53474">
    <property type="entry name" value="alpha/beta-Hydrolases"/>
    <property type="match status" value="1"/>
</dbReference>
<feature type="region of interest" description="Disordered" evidence="1">
    <location>
        <begin position="1"/>
        <end position="20"/>
    </location>
</feature>
<feature type="compositionally biased region" description="Low complexity" evidence="1">
    <location>
        <begin position="1"/>
        <end position="14"/>
    </location>
</feature>
<keyword evidence="2" id="KW-1185">Reference proteome</keyword>
<feature type="region of interest" description="Disordered" evidence="1">
    <location>
        <begin position="312"/>
        <end position="333"/>
    </location>
</feature>
<accession>A0A6P6RV87</accession>
<dbReference type="InterPro" id="IPR051044">
    <property type="entry name" value="MAG_DAG_Lipase"/>
</dbReference>
<proteinExistence type="predicted"/>
<dbReference type="InterPro" id="IPR029058">
    <property type="entry name" value="AB_hydrolase_fold"/>
</dbReference>
<evidence type="ECO:0000313" key="2">
    <source>
        <dbReference type="Proteomes" id="UP000515125"/>
    </source>
</evidence>
<evidence type="ECO:0000313" key="3">
    <source>
        <dbReference type="RefSeq" id="XP_026191763.1"/>
    </source>
</evidence>
<dbReference type="Proteomes" id="UP000515125">
    <property type="component" value="Unplaced"/>
</dbReference>
<dbReference type="OrthoDB" id="354719at2759"/>
<sequence length="650" mass="70233">MGSASSSSAKNGKNIDGADSTIPASLLPPLNWEALSSDTVSRSQVLRPSALDLHYYPLDGRPEHGQFINHLQLKIHYYIWYPPCNSSRLRSSCCCHKTSSSNVKSVCKRAGESLFASCEDQQQQQKHGELCDQCKRESVKQSCGIVVLLHGYQSHARFSWLRRWGAPPPVKRDPRIHGYVLHEDLSLLLAANKAQDTVPALGSSLAATTVASATAAQPASEKDDSLEACGSCAGCLGDPQYRGSFVEHLNRLGFVVAAADLESQGLSEGWGGCRGGFREAEDLALDAMQLLHVLRRRMHAVLQEDEGICGKPNAEAGGELGAEGKTQEGGTAEGEKALEAGNTSTEDAILGNTELPVFLIGSSLGGWTAARCVELFRDSAAIRRALPAVASAAAAREGEQQSPEPLEWAAAAPCLRIQGLVLLSAMFDVAMAKAAAMWRYTRPFVQQLAVWAPHVHISKGTHTTKFKTETEHRQRDTLYIQEGTRARTACEILQKAEVPVHPDETAKIKESSCRALLVVHNTLDEQCGIEGALTFFKGVQLQDKTLLAINAIPPEREPGEEQQQGGLLQGKGDTQEHDGIARGSHFEPLHFDKRVSPELQRELQACADCSLNGLDVHHSIASESDGDVVLEKIAQWLQQRAIGAANSAAS</sequence>
<evidence type="ECO:0000256" key="1">
    <source>
        <dbReference type="SAM" id="MobiDB-lite"/>
    </source>
</evidence>
<dbReference type="Gene3D" id="3.40.50.1820">
    <property type="entry name" value="alpha/beta hydrolase"/>
    <property type="match status" value="1"/>
</dbReference>
<dbReference type="PANTHER" id="PTHR11614">
    <property type="entry name" value="PHOSPHOLIPASE-RELATED"/>
    <property type="match status" value="1"/>
</dbReference>